<feature type="compositionally biased region" description="Basic and acidic residues" evidence="1">
    <location>
        <begin position="159"/>
        <end position="172"/>
    </location>
</feature>
<name>W8AAE6_CERCA</name>
<protein>
    <submittedName>
        <fullName evidence="2">Uncharacterized protein</fullName>
    </submittedName>
</protein>
<reference evidence="2" key="1">
    <citation type="submission" date="2013-07" db="EMBL/GenBank/DDBJ databases">
        <authorList>
            <person name="Geib S."/>
        </authorList>
    </citation>
    <scope>NUCLEOTIDE SEQUENCE</scope>
</reference>
<feature type="region of interest" description="Disordered" evidence="1">
    <location>
        <begin position="128"/>
        <end position="172"/>
    </location>
</feature>
<feature type="non-terminal residue" evidence="2">
    <location>
        <position position="1"/>
    </location>
</feature>
<feature type="region of interest" description="Disordered" evidence="1">
    <location>
        <begin position="60"/>
        <end position="81"/>
    </location>
</feature>
<evidence type="ECO:0000256" key="1">
    <source>
        <dbReference type="SAM" id="MobiDB-lite"/>
    </source>
</evidence>
<feature type="compositionally biased region" description="Basic and acidic residues" evidence="1">
    <location>
        <begin position="138"/>
        <end position="149"/>
    </location>
</feature>
<accession>W8AAE6</accession>
<dbReference type="AlphaFoldDB" id="W8AAE6"/>
<reference evidence="2" key="2">
    <citation type="journal article" date="2014" name="BMC Genomics">
        <title>A genomic perspective to assessing quality of mass-reared SIT flies used in Mediterranean fruit fly (Ceratitis capitata) eradication in California.</title>
        <authorList>
            <person name="Calla B."/>
            <person name="Hall B."/>
            <person name="Hou S."/>
            <person name="Geib S.M."/>
        </authorList>
    </citation>
    <scope>NUCLEOTIDE SEQUENCE</scope>
</reference>
<dbReference type="EMBL" id="GAMC01021735">
    <property type="protein sequence ID" value="JAB84820.1"/>
    <property type="molecule type" value="mRNA"/>
</dbReference>
<organism evidence="2">
    <name type="scientific">Ceratitis capitata</name>
    <name type="common">Mediterranean fruit fly</name>
    <name type="synonym">Tephritis capitata</name>
    <dbReference type="NCBI Taxonomy" id="7213"/>
    <lineage>
        <taxon>Eukaryota</taxon>
        <taxon>Metazoa</taxon>
        <taxon>Ecdysozoa</taxon>
        <taxon>Arthropoda</taxon>
        <taxon>Hexapoda</taxon>
        <taxon>Insecta</taxon>
        <taxon>Pterygota</taxon>
        <taxon>Neoptera</taxon>
        <taxon>Endopterygota</taxon>
        <taxon>Diptera</taxon>
        <taxon>Brachycera</taxon>
        <taxon>Muscomorpha</taxon>
        <taxon>Tephritoidea</taxon>
        <taxon>Tephritidae</taxon>
        <taxon>Ceratitis</taxon>
        <taxon>Ceratitis</taxon>
    </lineage>
</organism>
<sequence>HQESNSIQMFRQLALRQSNVLKSTQVRYLSASAPRSSILGGVKETLQKVNKKTGEVLAEGMEKAEDKTPNASSVGDAASKINKKTGEVLADGMQKVEDKAPNVDSVGDAASKANKKTGEVLADGMEKAEKVVPTASKADAKKKVDENVKGYDNLQHKGSRVETEQNRPDDAV</sequence>
<evidence type="ECO:0000313" key="2">
    <source>
        <dbReference type="EMBL" id="JAB84820.1"/>
    </source>
</evidence>
<proteinExistence type="evidence at transcript level"/>